<sequence length="346" mass="37976">MLSFIIKPDCLIDGLIFADFCSRSSFDGLFFLYSKMNSHTTYTASQRQTALMWALIGALCFSSKAILAKLMYREGADGVDVLTLRMIFSVPFFIAIGFWARRTRPYRMTFSDVWQVCVVGLFGYYLASLFDFLGLQYITVGLERLILFLTPSMVLVISKFTLKKHIDIKQWLAMVLAYAGIVLVFWHELDVGGSNIALGSTLIFASALSYAVYLLMSGELVRRLGAMRLVAYAMVVSTVLCVMHYLVLRNWQGLLGKNSVVYGLSLLNAVLCTVTPVVLTMLAVSRLGSSIVSQVSMIGPVATVGMGYIFLGEPITLTQTAGTALVMTGIFLVGKVAAQKPNSAAK</sequence>
<evidence type="ECO:0000256" key="1">
    <source>
        <dbReference type="ARBA" id="ARBA00004651"/>
    </source>
</evidence>
<dbReference type="SUPFAM" id="SSF103481">
    <property type="entry name" value="Multidrug resistance efflux transporter EmrE"/>
    <property type="match status" value="2"/>
</dbReference>
<feature type="transmembrane region" description="Helical" evidence="6">
    <location>
        <begin position="229"/>
        <end position="248"/>
    </location>
</feature>
<dbReference type="AlphaFoldDB" id="A0A4R6Y410"/>
<evidence type="ECO:0000256" key="5">
    <source>
        <dbReference type="ARBA" id="ARBA00023136"/>
    </source>
</evidence>
<dbReference type="PANTHER" id="PTHR32322:SF18">
    <property type="entry name" value="S-ADENOSYLMETHIONINE_S-ADENOSYLHOMOCYSTEINE TRANSPORTER"/>
    <property type="match status" value="1"/>
</dbReference>
<dbReference type="PANTHER" id="PTHR32322">
    <property type="entry name" value="INNER MEMBRANE TRANSPORTER"/>
    <property type="match status" value="1"/>
</dbReference>
<dbReference type="EMBL" id="SNZE01000012">
    <property type="protein sequence ID" value="TDR31135.1"/>
    <property type="molecule type" value="Genomic_DNA"/>
</dbReference>
<keyword evidence="2" id="KW-1003">Cell membrane</keyword>
<feature type="transmembrane region" description="Helical" evidence="6">
    <location>
        <begin position="145"/>
        <end position="162"/>
    </location>
</feature>
<dbReference type="Gene3D" id="1.10.3730.20">
    <property type="match status" value="1"/>
</dbReference>
<feature type="transmembrane region" description="Helical" evidence="6">
    <location>
        <begin position="195"/>
        <end position="217"/>
    </location>
</feature>
<keyword evidence="4 6" id="KW-1133">Transmembrane helix</keyword>
<evidence type="ECO:0000256" key="6">
    <source>
        <dbReference type="SAM" id="Phobius"/>
    </source>
</evidence>
<gene>
    <name evidence="8" type="ORF">DFR44_1124</name>
</gene>
<organism evidence="8 9">
    <name type="scientific">Hydromonas duriensis</name>
    <dbReference type="NCBI Taxonomy" id="1527608"/>
    <lineage>
        <taxon>Bacteria</taxon>
        <taxon>Pseudomonadati</taxon>
        <taxon>Pseudomonadota</taxon>
        <taxon>Betaproteobacteria</taxon>
        <taxon>Burkholderiales</taxon>
        <taxon>Burkholderiaceae</taxon>
        <taxon>Hydromonas</taxon>
    </lineage>
</organism>
<evidence type="ECO:0000313" key="8">
    <source>
        <dbReference type="EMBL" id="TDR31135.1"/>
    </source>
</evidence>
<feature type="transmembrane region" description="Helical" evidence="6">
    <location>
        <begin position="113"/>
        <end position="133"/>
    </location>
</feature>
<accession>A0A4R6Y410</accession>
<dbReference type="GO" id="GO:0005886">
    <property type="term" value="C:plasma membrane"/>
    <property type="evidence" value="ECO:0007669"/>
    <property type="project" value="UniProtKB-SubCell"/>
</dbReference>
<comment type="subcellular location">
    <subcellularLocation>
        <location evidence="1">Cell membrane</location>
        <topology evidence="1">Multi-pass membrane protein</topology>
    </subcellularLocation>
</comment>
<keyword evidence="5 6" id="KW-0472">Membrane</keyword>
<reference evidence="8 9" key="1">
    <citation type="submission" date="2019-03" db="EMBL/GenBank/DDBJ databases">
        <title>Genomic Encyclopedia of Type Strains, Phase IV (KMG-IV): sequencing the most valuable type-strain genomes for metagenomic binning, comparative biology and taxonomic classification.</title>
        <authorList>
            <person name="Goeker M."/>
        </authorList>
    </citation>
    <scope>NUCLEOTIDE SEQUENCE [LARGE SCALE GENOMIC DNA]</scope>
    <source>
        <strain evidence="8 9">DSM 102852</strain>
    </source>
</reference>
<dbReference type="InterPro" id="IPR037185">
    <property type="entry name" value="EmrE-like"/>
</dbReference>
<evidence type="ECO:0000256" key="4">
    <source>
        <dbReference type="ARBA" id="ARBA00022989"/>
    </source>
</evidence>
<name>A0A4R6Y410_9BURK</name>
<feature type="transmembrane region" description="Helical" evidence="6">
    <location>
        <begin position="171"/>
        <end position="189"/>
    </location>
</feature>
<proteinExistence type="predicted"/>
<feature type="transmembrane region" description="Helical" evidence="6">
    <location>
        <begin position="260"/>
        <end position="284"/>
    </location>
</feature>
<dbReference type="Proteomes" id="UP000294480">
    <property type="component" value="Unassembled WGS sequence"/>
</dbReference>
<feature type="domain" description="EamA" evidence="7">
    <location>
        <begin position="50"/>
        <end position="185"/>
    </location>
</feature>
<keyword evidence="9" id="KW-1185">Reference proteome</keyword>
<protein>
    <submittedName>
        <fullName evidence="8">Threonine/homoserine efflux transporter RhtA</fullName>
    </submittedName>
</protein>
<comment type="caution">
    <text evidence="8">The sequence shown here is derived from an EMBL/GenBank/DDBJ whole genome shotgun (WGS) entry which is preliminary data.</text>
</comment>
<evidence type="ECO:0000256" key="3">
    <source>
        <dbReference type="ARBA" id="ARBA00022692"/>
    </source>
</evidence>
<feature type="transmembrane region" description="Helical" evidence="6">
    <location>
        <begin position="82"/>
        <end position="101"/>
    </location>
</feature>
<dbReference type="InterPro" id="IPR000620">
    <property type="entry name" value="EamA_dom"/>
</dbReference>
<keyword evidence="3 6" id="KW-0812">Transmembrane</keyword>
<evidence type="ECO:0000259" key="7">
    <source>
        <dbReference type="Pfam" id="PF00892"/>
    </source>
</evidence>
<evidence type="ECO:0000256" key="2">
    <source>
        <dbReference type="ARBA" id="ARBA00022475"/>
    </source>
</evidence>
<dbReference type="InterPro" id="IPR050638">
    <property type="entry name" value="AA-Vitamin_Transporters"/>
</dbReference>
<evidence type="ECO:0000313" key="9">
    <source>
        <dbReference type="Proteomes" id="UP000294480"/>
    </source>
</evidence>
<dbReference type="Pfam" id="PF00892">
    <property type="entry name" value="EamA"/>
    <property type="match status" value="2"/>
</dbReference>
<feature type="transmembrane region" description="Helical" evidence="6">
    <location>
        <begin position="291"/>
        <end position="311"/>
    </location>
</feature>
<feature type="domain" description="EamA" evidence="7">
    <location>
        <begin position="198"/>
        <end position="333"/>
    </location>
</feature>
<feature type="transmembrane region" description="Helical" evidence="6">
    <location>
        <begin position="317"/>
        <end position="338"/>
    </location>
</feature>
<feature type="transmembrane region" description="Helical" evidence="6">
    <location>
        <begin position="50"/>
        <end position="70"/>
    </location>
</feature>